<evidence type="ECO:0000313" key="2">
    <source>
        <dbReference type="Proteomes" id="UP000184036"/>
    </source>
</evidence>
<proteinExistence type="predicted"/>
<reference evidence="2" key="1">
    <citation type="submission" date="2016-11" db="EMBL/GenBank/DDBJ databases">
        <authorList>
            <person name="Varghese N."/>
            <person name="Submissions S."/>
        </authorList>
    </citation>
    <scope>NUCLEOTIDE SEQUENCE [LARGE SCALE GENOMIC DNA]</scope>
    <source>
        <strain evidence="2">DSM 19741</strain>
    </source>
</reference>
<organism evidence="1 2">
    <name type="scientific">Flavobacterium segetis</name>
    <dbReference type="NCBI Taxonomy" id="271157"/>
    <lineage>
        <taxon>Bacteria</taxon>
        <taxon>Pseudomonadati</taxon>
        <taxon>Bacteroidota</taxon>
        <taxon>Flavobacteriia</taxon>
        <taxon>Flavobacteriales</taxon>
        <taxon>Flavobacteriaceae</taxon>
        <taxon>Flavobacterium</taxon>
    </lineage>
</organism>
<dbReference type="AlphaFoldDB" id="A0A1M5JEJ2"/>
<keyword evidence="2" id="KW-1185">Reference proteome</keyword>
<dbReference type="EMBL" id="FQWE01000010">
    <property type="protein sequence ID" value="SHG38994.1"/>
    <property type="molecule type" value="Genomic_DNA"/>
</dbReference>
<protein>
    <submittedName>
        <fullName evidence="1">Uncharacterized protein</fullName>
    </submittedName>
</protein>
<evidence type="ECO:0000313" key="1">
    <source>
        <dbReference type="EMBL" id="SHG38994.1"/>
    </source>
</evidence>
<name>A0A1M5JEJ2_9FLAO</name>
<dbReference type="Proteomes" id="UP000184036">
    <property type="component" value="Unassembled WGS sequence"/>
</dbReference>
<gene>
    <name evidence="1" type="ORF">SAMN05444396_110119</name>
</gene>
<accession>A0A1M5JEJ2</accession>
<sequence length="32" mass="3740">MDFISNPEAWSEGIHYKNHYVYNAKKRGILAS</sequence>